<feature type="transmembrane region" description="Helical" evidence="5">
    <location>
        <begin position="78"/>
        <end position="98"/>
    </location>
</feature>
<feature type="transmembrane region" description="Helical" evidence="5">
    <location>
        <begin position="136"/>
        <end position="156"/>
    </location>
</feature>
<proteinExistence type="predicted"/>
<dbReference type="EMBL" id="DVOH01000002">
    <property type="protein sequence ID" value="HIU99502.1"/>
    <property type="molecule type" value="Genomic_DNA"/>
</dbReference>
<dbReference type="Proteomes" id="UP000886891">
    <property type="component" value="Unassembled WGS sequence"/>
</dbReference>
<evidence type="ECO:0000256" key="3">
    <source>
        <dbReference type="ARBA" id="ARBA00022989"/>
    </source>
</evidence>
<feature type="transmembrane region" description="Helical" evidence="5">
    <location>
        <begin position="52"/>
        <end position="72"/>
    </location>
</feature>
<sequence>MIEKKRGFFESGAYVALVAVGALTAWATGYAAVLIGLFGILFLAIGATQTSTIGYFPLFATATFAVSDVAFVTEGTTGLLVIGFAVSAAMVGTVINMIRNRRRPRLSLQTAGLVAMLIAALIGGTANGMAGSPNHLLGIAATGGMLAVYGMLAAGGMPYRPRYFAGTLVSVGVLLAAETLIYYLRQEDALQSMLRKSIDLGWGISNNIGLVVVLMMPLALYLASESRVPLVWYLVYALLALTVLFSFSRGSILAMIFLVVPSLCGSVRLAVRPRLAGASVLIVLAAGVAAAWVFADRLGEIFSEMIYGVGMDDNGRIELWKEGIRVFLDHNRWTGAGFGFGSSFEVDGAERFFRWYHNAPLQMLSNFGIVGLGCFAFHIATRYTAMFRKRSKFGLFVFWGALAGGMYGMIDVTYYTVYYLLPVVLTMVALDALNRHPDPLSVDQRFDLI</sequence>
<protein>
    <submittedName>
        <fullName evidence="7">O-antigen ligase family protein</fullName>
    </submittedName>
</protein>
<name>A0A9D1NAF7_9FIRM</name>
<evidence type="ECO:0000256" key="4">
    <source>
        <dbReference type="ARBA" id="ARBA00023136"/>
    </source>
</evidence>
<evidence type="ECO:0000256" key="2">
    <source>
        <dbReference type="ARBA" id="ARBA00022692"/>
    </source>
</evidence>
<organism evidence="7 8">
    <name type="scientific">Candidatus Stercoripulliclostridium merdipullorum</name>
    <dbReference type="NCBI Taxonomy" id="2840952"/>
    <lineage>
        <taxon>Bacteria</taxon>
        <taxon>Bacillati</taxon>
        <taxon>Bacillota</taxon>
        <taxon>Clostridia</taxon>
        <taxon>Eubacteriales</taxon>
        <taxon>Candidatus Stercoripulliclostridium</taxon>
    </lineage>
</organism>
<dbReference type="Pfam" id="PF04932">
    <property type="entry name" value="Wzy_C"/>
    <property type="match status" value="1"/>
</dbReference>
<feature type="transmembrane region" description="Helical" evidence="5">
    <location>
        <begin position="363"/>
        <end position="381"/>
    </location>
</feature>
<feature type="domain" description="O-antigen ligase-related" evidence="6">
    <location>
        <begin position="235"/>
        <end position="375"/>
    </location>
</feature>
<reference evidence="7" key="1">
    <citation type="submission" date="2020-10" db="EMBL/GenBank/DDBJ databases">
        <authorList>
            <person name="Gilroy R."/>
        </authorList>
    </citation>
    <scope>NUCLEOTIDE SEQUENCE</scope>
    <source>
        <strain evidence="7">23406</strain>
    </source>
</reference>
<keyword evidence="7" id="KW-0436">Ligase</keyword>
<comment type="subcellular location">
    <subcellularLocation>
        <location evidence="1">Membrane</location>
        <topology evidence="1">Multi-pass membrane protein</topology>
    </subcellularLocation>
</comment>
<keyword evidence="3 5" id="KW-1133">Transmembrane helix</keyword>
<keyword evidence="4 5" id="KW-0472">Membrane</keyword>
<dbReference type="InterPro" id="IPR007016">
    <property type="entry name" value="O-antigen_ligase-rel_domated"/>
</dbReference>
<evidence type="ECO:0000256" key="5">
    <source>
        <dbReference type="SAM" id="Phobius"/>
    </source>
</evidence>
<feature type="transmembrane region" description="Helical" evidence="5">
    <location>
        <begin position="393"/>
        <end position="410"/>
    </location>
</feature>
<dbReference type="PANTHER" id="PTHR37422:SF21">
    <property type="entry name" value="EXOQ-LIKE PROTEIN"/>
    <property type="match status" value="1"/>
</dbReference>
<evidence type="ECO:0000259" key="6">
    <source>
        <dbReference type="Pfam" id="PF04932"/>
    </source>
</evidence>
<evidence type="ECO:0000313" key="8">
    <source>
        <dbReference type="Proteomes" id="UP000886891"/>
    </source>
</evidence>
<feature type="transmembrane region" description="Helical" evidence="5">
    <location>
        <begin position="253"/>
        <end position="271"/>
    </location>
</feature>
<comment type="caution">
    <text evidence="7">The sequence shown here is derived from an EMBL/GenBank/DDBJ whole genome shotgun (WGS) entry which is preliminary data.</text>
</comment>
<evidence type="ECO:0000256" key="1">
    <source>
        <dbReference type="ARBA" id="ARBA00004141"/>
    </source>
</evidence>
<feature type="transmembrane region" description="Helical" evidence="5">
    <location>
        <begin position="278"/>
        <end position="295"/>
    </location>
</feature>
<gene>
    <name evidence="7" type="ORF">IAB14_00115</name>
</gene>
<feature type="transmembrane region" description="Helical" evidence="5">
    <location>
        <begin position="163"/>
        <end position="184"/>
    </location>
</feature>
<feature type="transmembrane region" description="Helical" evidence="5">
    <location>
        <begin position="110"/>
        <end position="130"/>
    </location>
</feature>
<accession>A0A9D1NAF7</accession>
<feature type="transmembrane region" description="Helical" evidence="5">
    <location>
        <begin position="204"/>
        <end position="223"/>
    </location>
</feature>
<dbReference type="PANTHER" id="PTHR37422">
    <property type="entry name" value="TEICHURONIC ACID BIOSYNTHESIS PROTEIN TUAE"/>
    <property type="match status" value="1"/>
</dbReference>
<feature type="transmembrane region" description="Helical" evidence="5">
    <location>
        <begin position="12"/>
        <end position="45"/>
    </location>
</feature>
<dbReference type="AlphaFoldDB" id="A0A9D1NAF7"/>
<dbReference type="InterPro" id="IPR051533">
    <property type="entry name" value="WaaL-like"/>
</dbReference>
<dbReference type="GO" id="GO:0016020">
    <property type="term" value="C:membrane"/>
    <property type="evidence" value="ECO:0007669"/>
    <property type="project" value="UniProtKB-SubCell"/>
</dbReference>
<feature type="transmembrane region" description="Helical" evidence="5">
    <location>
        <begin position="230"/>
        <end position="247"/>
    </location>
</feature>
<evidence type="ECO:0000313" key="7">
    <source>
        <dbReference type="EMBL" id="HIU99502.1"/>
    </source>
</evidence>
<dbReference type="GO" id="GO:0016874">
    <property type="term" value="F:ligase activity"/>
    <property type="evidence" value="ECO:0007669"/>
    <property type="project" value="UniProtKB-KW"/>
</dbReference>
<reference evidence="7" key="2">
    <citation type="journal article" date="2021" name="PeerJ">
        <title>Extensive microbial diversity within the chicken gut microbiome revealed by metagenomics and culture.</title>
        <authorList>
            <person name="Gilroy R."/>
            <person name="Ravi A."/>
            <person name="Getino M."/>
            <person name="Pursley I."/>
            <person name="Horton D.L."/>
            <person name="Alikhan N.F."/>
            <person name="Baker D."/>
            <person name="Gharbi K."/>
            <person name="Hall N."/>
            <person name="Watson M."/>
            <person name="Adriaenssens E.M."/>
            <person name="Foster-Nyarko E."/>
            <person name="Jarju S."/>
            <person name="Secka A."/>
            <person name="Antonio M."/>
            <person name="Oren A."/>
            <person name="Chaudhuri R.R."/>
            <person name="La Ragione R."/>
            <person name="Hildebrand F."/>
            <person name="Pallen M.J."/>
        </authorList>
    </citation>
    <scope>NUCLEOTIDE SEQUENCE</scope>
    <source>
        <strain evidence="7">23406</strain>
    </source>
</reference>
<keyword evidence="2 5" id="KW-0812">Transmembrane</keyword>